<sequence length="83" mass="8958">MADSCRPLCFGVPYLDLLDLQEKIHSPGLAGAESGQETAGNRLEYVETHLQVGTGGVCSKSTKRPEPFSFLVLLSPLGFFRSS</sequence>
<evidence type="ECO:0000313" key="1">
    <source>
        <dbReference type="EMBL" id="KAG8574387.1"/>
    </source>
</evidence>
<comment type="caution">
    <text evidence="1">The sequence shown here is derived from an EMBL/GenBank/DDBJ whole genome shotgun (WGS) entry which is preliminary data.</text>
</comment>
<proteinExistence type="predicted"/>
<protein>
    <submittedName>
        <fullName evidence="1">Uncharacterized protein</fullName>
    </submittedName>
</protein>
<name>A0AAV7BPX9_ENGPU</name>
<reference evidence="1" key="1">
    <citation type="thesis" date="2020" institute="ProQuest LLC" country="789 East Eisenhower Parkway, Ann Arbor, MI, USA">
        <title>Comparative Genomics and Chromosome Evolution.</title>
        <authorList>
            <person name="Mudd A.B."/>
        </authorList>
    </citation>
    <scope>NUCLEOTIDE SEQUENCE</scope>
    <source>
        <strain evidence="1">237g6f4</strain>
        <tissue evidence="1">Blood</tissue>
    </source>
</reference>
<organism evidence="1 2">
    <name type="scientific">Engystomops pustulosus</name>
    <name type="common">Tungara frog</name>
    <name type="synonym">Physalaemus pustulosus</name>
    <dbReference type="NCBI Taxonomy" id="76066"/>
    <lineage>
        <taxon>Eukaryota</taxon>
        <taxon>Metazoa</taxon>
        <taxon>Chordata</taxon>
        <taxon>Craniata</taxon>
        <taxon>Vertebrata</taxon>
        <taxon>Euteleostomi</taxon>
        <taxon>Amphibia</taxon>
        <taxon>Batrachia</taxon>
        <taxon>Anura</taxon>
        <taxon>Neobatrachia</taxon>
        <taxon>Hyloidea</taxon>
        <taxon>Leptodactylidae</taxon>
        <taxon>Leiuperinae</taxon>
        <taxon>Engystomops</taxon>
    </lineage>
</organism>
<dbReference type="Proteomes" id="UP000824782">
    <property type="component" value="Unassembled WGS sequence"/>
</dbReference>
<dbReference type="AlphaFoldDB" id="A0AAV7BPX9"/>
<keyword evidence="2" id="KW-1185">Reference proteome</keyword>
<dbReference type="EMBL" id="WNYA01000004">
    <property type="protein sequence ID" value="KAG8574387.1"/>
    <property type="molecule type" value="Genomic_DNA"/>
</dbReference>
<accession>A0AAV7BPX9</accession>
<gene>
    <name evidence="1" type="ORF">GDO81_009159</name>
</gene>
<evidence type="ECO:0000313" key="2">
    <source>
        <dbReference type="Proteomes" id="UP000824782"/>
    </source>
</evidence>